<dbReference type="EMBL" id="FIIB01000018">
    <property type="protein sequence ID" value="CYV79508.1"/>
    <property type="molecule type" value="Genomic_DNA"/>
</dbReference>
<organism evidence="1 2">
    <name type="scientific">Streptococcus suis</name>
    <dbReference type="NCBI Taxonomy" id="1307"/>
    <lineage>
        <taxon>Bacteria</taxon>
        <taxon>Bacillati</taxon>
        <taxon>Bacillota</taxon>
        <taxon>Bacilli</taxon>
        <taxon>Lactobacillales</taxon>
        <taxon>Streptococcaceae</taxon>
        <taxon>Streptococcus</taxon>
    </lineage>
</organism>
<dbReference type="AlphaFoldDB" id="A0A0Z8KWF9"/>
<evidence type="ECO:0000313" key="1">
    <source>
        <dbReference type="EMBL" id="CYV79508.1"/>
    </source>
</evidence>
<reference evidence="1 2" key="1">
    <citation type="submission" date="2016-02" db="EMBL/GenBank/DDBJ databases">
        <authorList>
            <consortium name="Pathogen Informatics"/>
        </authorList>
    </citation>
    <scope>NUCLEOTIDE SEQUENCE [LARGE SCALE GENOMIC DNA]</scope>
    <source>
        <strain evidence="1 2">LSS78</strain>
    </source>
</reference>
<dbReference type="Proteomes" id="UP000074356">
    <property type="component" value="Unassembled WGS sequence"/>
</dbReference>
<dbReference type="RefSeq" id="WP_044682296.1">
    <property type="nucleotide sequence ID" value="NZ_CEHN01000018.1"/>
</dbReference>
<evidence type="ECO:0000313" key="2">
    <source>
        <dbReference type="Proteomes" id="UP000074356"/>
    </source>
</evidence>
<accession>A0A0Z8KWF9</accession>
<gene>
    <name evidence="1" type="ORF">ERS132440_01761</name>
</gene>
<name>A0A0Z8KWF9_STRSU</name>
<sequence length="755" mass="89920">MSEIYVSRKITPESLLNSIPNQIILLQSEDKSGLSYFLKHTTRFFNSEELTSFYISGSEQIAKQIFKQIFNAVTIEEVEQKISKYSKKEVILTILKTMVYPLDNIPFIPNIGSTIVNIIECINSTINVDIMHYEDYRLERALLEYLDKINPKITLVIDNVTEENIEFLKLLIERKINLIFAVPIDKHKQEKIFKLLSIAEIIQPKIWEQAFLRPDESETYHFFQEYQATIDEQILSKIRSSEFSIHAIMSCINKYDFEYELSKYEQIILCILKQLNCSISMELLNKLCQNYLQKTGFIFNETEFSNMIERLKKNGFLSILDTNNVKLSDAPLFFNQDLIEEVILINTLIETRYEPNELSVEICEYAIKNINRNSRKKNYYILKLLQLKGDKISSEHLLELSISQFDNLSQVLTVGRLLYNRFYFKETFRLLEKHSYYNNDRNYQLFYTLVKERLRLPNHIDELLSLIESSKNTNEQCLLLSNLFVAYINNNNSNGYREIIHKDGKFFYRNYITSPNYSYLLRNVAFYLPFKEGIEAYRAVLEFFNEKDLINYNRTLSNYICFLMEHRKERLAIQELESLKPKIKQILLLKDIRYEYLYNNFSLYLMNFTDENPISYLNMISEDESGSETPFIYSKLNLALYYAKISSPMANTEFSEAKELVDKSPIPQTKRFFEINQLLYLYMKNINIYNYLENLDTTPFRNSDTYVEDLAIKYLEKLDNHEEYMSKDWEYLFCPGYLFYRYYDVKLLINTELYF</sequence>
<protein>
    <submittedName>
        <fullName evidence="1">Uncharacterized protein</fullName>
    </submittedName>
</protein>
<proteinExistence type="predicted"/>